<evidence type="ECO:0000256" key="1">
    <source>
        <dbReference type="SAM" id="MobiDB-lite"/>
    </source>
</evidence>
<gene>
    <name evidence="2" type="ORF">PHMEG_00032501</name>
</gene>
<comment type="caution">
    <text evidence="2">The sequence shown here is derived from an EMBL/GenBank/DDBJ whole genome shotgun (WGS) entry which is preliminary data.</text>
</comment>
<dbReference type="EMBL" id="NBNE01010892">
    <property type="protein sequence ID" value="OWY97060.1"/>
    <property type="molecule type" value="Genomic_DNA"/>
</dbReference>
<organism evidence="2 3">
    <name type="scientific">Phytophthora megakarya</name>
    <dbReference type="NCBI Taxonomy" id="4795"/>
    <lineage>
        <taxon>Eukaryota</taxon>
        <taxon>Sar</taxon>
        <taxon>Stramenopiles</taxon>
        <taxon>Oomycota</taxon>
        <taxon>Peronosporomycetes</taxon>
        <taxon>Peronosporales</taxon>
        <taxon>Peronosporaceae</taxon>
        <taxon>Phytophthora</taxon>
    </lineage>
</organism>
<name>A0A225UVF6_9STRA</name>
<evidence type="ECO:0000313" key="2">
    <source>
        <dbReference type="EMBL" id="OWY97060.1"/>
    </source>
</evidence>
<accession>A0A225UVF6</accession>
<dbReference type="AlphaFoldDB" id="A0A225UVF6"/>
<proteinExistence type="predicted"/>
<reference evidence="3" key="1">
    <citation type="submission" date="2017-03" db="EMBL/GenBank/DDBJ databases">
        <title>Phytopthora megakarya and P. palmivora, two closely related causual agents of cacao black pod achieved similar genome size and gene model numbers by different mechanisms.</title>
        <authorList>
            <person name="Ali S."/>
            <person name="Shao J."/>
            <person name="Larry D.J."/>
            <person name="Kronmiller B."/>
            <person name="Shen D."/>
            <person name="Strem M.D."/>
            <person name="Melnick R.L."/>
            <person name="Guiltinan M.J."/>
            <person name="Tyler B.M."/>
            <person name="Meinhardt L.W."/>
            <person name="Bailey B.A."/>
        </authorList>
    </citation>
    <scope>NUCLEOTIDE SEQUENCE [LARGE SCALE GENOMIC DNA]</scope>
    <source>
        <strain evidence="3">zdho120</strain>
    </source>
</reference>
<evidence type="ECO:0000313" key="3">
    <source>
        <dbReference type="Proteomes" id="UP000198211"/>
    </source>
</evidence>
<keyword evidence="3" id="KW-1185">Reference proteome</keyword>
<dbReference type="Proteomes" id="UP000198211">
    <property type="component" value="Unassembled WGS sequence"/>
</dbReference>
<feature type="region of interest" description="Disordered" evidence="1">
    <location>
        <begin position="303"/>
        <end position="359"/>
    </location>
</feature>
<sequence>MQIDLEVAMEISGNESARPVTVNGLFVFQRDELKQKQGVNVKDRPLSFAMFLIIPACVVLLRNSKPTGTSNRTFAGFEVPSWRGIPPPGSGLSNIYSEWNVLTCLESLRYLPAPILDLEWHASWIMQGDSFDVSWRFAPSWTFNNYFCLSGNGNKRIVPVAVGYIHTETIENFEWTRNNLIFKPLRVYCVLALQNHNSLLETTNQWGAEGLNITPHAAKLFNYKKMHVSKLTVVPAKVPVFYCLSAISNPMLHIQAVLFELERRNPGNLPVYRVLEYFHCSYLVCTIQDLFTRIDIRLPVDDGSSEENKVLPPPVYRQAQGPRKNRTADFRIPSRGERLSSTRSRIAHRNPEHDADYDENDDQQLCSFSELALLQKWYLRGLSTILHNSSTCTFTQKDEKTAQTRIVPGVYVLGTCPFETRYDDVFTTDMQADE</sequence>
<feature type="compositionally biased region" description="Basic and acidic residues" evidence="1">
    <location>
        <begin position="326"/>
        <end position="340"/>
    </location>
</feature>
<protein>
    <submittedName>
        <fullName evidence="2">Uncharacterized protein</fullName>
    </submittedName>
</protein>